<dbReference type="SUPFAM" id="SSF53613">
    <property type="entry name" value="Ribokinase-like"/>
    <property type="match status" value="1"/>
</dbReference>
<evidence type="ECO:0000256" key="18">
    <source>
        <dbReference type="HAMAP-Rule" id="MF_01966"/>
    </source>
</evidence>
<dbReference type="PIRSF" id="PIRSF017184">
    <property type="entry name" value="Nnr"/>
    <property type="match status" value="1"/>
</dbReference>
<dbReference type="GO" id="GO:0046496">
    <property type="term" value="P:nicotinamide nucleotide metabolic process"/>
    <property type="evidence" value="ECO:0007669"/>
    <property type="project" value="UniProtKB-UniRule"/>
</dbReference>
<protein>
    <recommendedName>
        <fullName evidence="19">Bifunctional NAD(P)H-hydrate repair enzyme</fullName>
    </recommendedName>
    <alternativeName>
        <fullName evidence="19">Nicotinamide nucleotide repair protein</fullName>
    </alternativeName>
    <domain>
        <recommendedName>
            <fullName evidence="19">ADP-dependent (S)-NAD(P)H-hydrate dehydratase</fullName>
            <ecNumber evidence="19">4.2.1.136</ecNumber>
        </recommendedName>
        <alternativeName>
            <fullName evidence="19">ADP-dependent NAD(P)HX dehydratase</fullName>
        </alternativeName>
    </domain>
    <domain>
        <recommendedName>
            <fullName evidence="19">NAD(P)H-hydrate epimerase</fullName>
            <ecNumber evidence="19">5.1.99.6</ecNumber>
        </recommendedName>
    </domain>
</protein>
<comment type="function">
    <text evidence="18">Catalyzes the epimerization of the S- and R-forms of NAD(P)HX, a damaged form of NAD(P)H that is a result of enzymatic or heat-dependent hydration. This is a prerequisite for the S-specific NAD(P)H-hydrate dehydratase to allow the repair of both epimers of NAD(P)HX.</text>
</comment>
<comment type="similarity">
    <text evidence="18">Belongs to the NnrE/AIBP family.</text>
</comment>
<sequence>MIEAVSCSLMKKLDQNTITHMGIPSLVLMERAALKTAEEIEAEICSRRSSEKILCVCGSGNNGGDGIAAARILFLHGYQAEIFLAGNPDHMTEETRSQLQTALNYHVPVVNNPDFCEYTTIVDAVFGIGLARPVEGKYKELIQRMNQAEAWKVAADIPSGVNGNTGEIMGAAFQADLTVTYAFLKKGLCLYPGRKLAGRVSVADIGIYRDPSLMEHNKIWQDADLKILPKRVPEGNKGTFGKVLAVAGSQGMCGAAYLCAAAAFAVGAGMVRILTEEPNRIPLQVNLPEAMIDCGEDEAVFEKAFHWCDVLIIGPGLGCSEKSRRKVQWFLEKAFLLKKRVVLDADGLNLLAKNPKWKKYLSDHVVVTPHIGEMSRLTGKTVKEIQGNREKAACDYAALTGTICVLKDACTVTADPGGNTWFNLSGNPGMATAGSGDVLSGILSGVFCMYLTQDMNTEKSCGTAALGVFIHGRAGDLAAKEKGQYGMKAGDLIPAAARVMEYGGYYEKI</sequence>
<evidence type="ECO:0000256" key="2">
    <source>
        <dbReference type="ARBA" id="ARBA00000909"/>
    </source>
</evidence>
<dbReference type="CDD" id="cd01171">
    <property type="entry name" value="YXKO-related"/>
    <property type="match status" value="1"/>
</dbReference>
<dbReference type="EC" id="5.1.99.6" evidence="19"/>
<evidence type="ECO:0000259" key="20">
    <source>
        <dbReference type="PROSITE" id="PS51383"/>
    </source>
</evidence>
<feature type="binding site" evidence="17">
    <location>
        <position position="316"/>
    </location>
    <ligand>
        <name>(6S)-NADPHX</name>
        <dbReference type="ChEBI" id="CHEBI:64076"/>
    </ligand>
</feature>
<keyword evidence="10 17" id="KW-0520">NAD</keyword>
<dbReference type="GO" id="GO:0110051">
    <property type="term" value="P:metabolite repair"/>
    <property type="evidence" value="ECO:0007669"/>
    <property type="project" value="TreeGrafter"/>
</dbReference>
<evidence type="ECO:0000256" key="8">
    <source>
        <dbReference type="ARBA" id="ARBA00022857"/>
    </source>
</evidence>
<dbReference type="GO" id="GO:0005524">
    <property type="term" value="F:ATP binding"/>
    <property type="evidence" value="ECO:0007669"/>
    <property type="project" value="UniProtKB-UniRule"/>
</dbReference>
<dbReference type="HAMAP" id="MF_01965">
    <property type="entry name" value="NADHX_dehydratase"/>
    <property type="match status" value="1"/>
</dbReference>
<comment type="cofactor">
    <cofactor evidence="17">
        <name>Mg(2+)</name>
        <dbReference type="ChEBI" id="CHEBI:18420"/>
    </cofactor>
</comment>
<evidence type="ECO:0000256" key="13">
    <source>
        <dbReference type="ARBA" id="ARBA00023268"/>
    </source>
</evidence>
<comment type="catalytic activity">
    <reaction evidence="16 17 19">
        <text>(6S)-NADPHX + ADP = AMP + phosphate + NADPH + H(+)</text>
        <dbReference type="Rhea" id="RHEA:32235"/>
        <dbReference type="ChEBI" id="CHEBI:15378"/>
        <dbReference type="ChEBI" id="CHEBI:43474"/>
        <dbReference type="ChEBI" id="CHEBI:57783"/>
        <dbReference type="ChEBI" id="CHEBI:64076"/>
        <dbReference type="ChEBI" id="CHEBI:456215"/>
        <dbReference type="ChEBI" id="CHEBI:456216"/>
        <dbReference type="EC" id="4.2.1.136"/>
    </reaction>
</comment>
<dbReference type="Pfam" id="PF01256">
    <property type="entry name" value="Carb_kinase"/>
    <property type="match status" value="1"/>
</dbReference>
<dbReference type="PROSITE" id="PS01050">
    <property type="entry name" value="YJEF_C_2"/>
    <property type="match status" value="1"/>
</dbReference>
<gene>
    <name evidence="22" type="primary">nnr</name>
    <name evidence="17" type="synonym">nnrD</name>
    <name evidence="18" type="synonym">nnrE</name>
    <name evidence="22" type="ORF">BGLFYP119_01184</name>
</gene>
<keyword evidence="9 18" id="KW-0630">Potassium</keyword>
<evidence type="ECO:0000256" key="12">
    <source>
        <dbReference type="ARBA" id="ARBA00023239"/>
    </source>
</evidence>
<feature type="binding site" evidence="18">
    <location>
        <position position="138"/>
    </location>
    <ligand>
        <name>(6S)-NADPHX</name>
        <dbReference type="ChEBI" id="CHEBI:64076"/>
    </ligand>
</feature>
<evidence type="ECO:0000256" key="15">
    <source>
        <dbReference type="ARBA" id="ARBA00048238"/>
    </source>
</evidence>
<dbReference type="Gene3D" id="3.40.1190.20">
    <property type="match status" value="1"/>
</dbReference>
<evidence type="ECO:0000256" key="6">
    <source>
        <dbReference type="ARBA" id="ARBA00022741"/>
    </source>
</evidence>
<keyword evidence="7 17" id="KW-0067">ATP-binding</keyword>
<comment type="catalytic activity">
    <reaction evidence="1 18 19">
        <text>(6R)-NADHX = (6S)-NADHX</text>
        <dbReference type="Rhea" id="RHEA:32215"/>
        <dbReference type="ChEBI" id="CHEBI:64074"/>
        <dbReference type="ChEBI" id="CHEBI:64075"/>
        <dbReference type="EC" id="5.1.99.6"/>
    </reaction>
</comment>
<keyword evidence="5 18" id="KW-0479">Metal-binding</keyword>
<name>A0A6N2SL21_9FIRM</name>
<evidence type="ECO:0000256" key="17">
    <source>
        <dbReference type="HAMAP-Rule" id="MF_01965"/>
    </source>
</evidence>
<dbReference type="InterPro" id="IPR029056">
    <property type="entry name" value="Ribokinase-like"/>
</dbReference>
<evidence type="ECO:0000256" key="5">
    <source>
        <dbReference type="ARBA" id="ARBA00022723"/>
    </source>
</evidence>
<feature type="binding site" evidence="18">
    <location>
        <position position="123"/>
    </location>
    <ligand>
        <name>K(+)</name>
        <dbReference type="ChEBI" id="CHEBI:29103"/>
    </ligand>
</feature>
<dbReference type="NCBIfam" id="TIGR00196">
    <property type="entry name" value="yjeF_cterm"/>
    <property type="match status" value="1"/>
</dbReference>
<feature type="binding site" evidence="18">
    <location>
        <begin position="127"/>
        <end position="133"/>
    </location>
    <ligand>
        <name>(6S)-NADPHX</name>
        <dbReference type="ChEBI" id="CHEBI:64076"/>
    </ligand>
</feature>
<evidence type="ECO:0000256" key="19">
    <source>
        <dbReference type="PIRNR" id="PIRNR017184"/>
    </source>
</evidence>
<evidence type="ECO:0000256" key="16">
    <source>
        <dbReference type="ARBA" id="ARBA00049209"/>
    </source>
</evidence>
<accession>A0A6N2SL21</accession>
<dbReference type="InterPro" id="IPR036652">
    <property type="entry name" value="YjeF_N_dom_sf"/>
</dbReference>
<comment type="similarity">
    <text evidence="4 19">In the C-terminal section; belongs to the NnrD/CARKD family.</text>
</comment>
<keyword evidence="12 17" id="KW-0456">Lyase</keyword>
<dbReference type="InterPro" id="IPR004443">
    <property type="entry name" value="YjeF_N_dom"/>
</dbReference>
<comment type="catalytic activity">
    <reaction evidence="15 17 19">
        <text>(6S)-NADHX + ADP = AMP + phosphate + NADH + H(+)</text>
        <dbReference type="Rhea" id="RHEA:32223"/>
        <dbReference type="ChEBI" id="CHEBI:15378"/>
        <dbReference type="ChEBI" id="CHEBI:43474"/>
        <dbReference type="ChEBI" id="CHEBI:57945"/>
        <dbReference type="ChEBI" id="CHEBI:64074"/>
        <dbReference type="ChEBI" id="CHEBI:456215"/>
        <dbReference type="ChEBI" id="CHEBI:456216"/>
        <dbReference type="EC" id="4.2.1.136"/>
    </reaction>
</comment>
<dbReference type="GO" id="GO:0046872">
    <property type="term" value="F:metal ion binding"/>
    <property type="evidence" value="ECO:0007669"/>
    <property type="project" value="UniProtKB-UniRule"/>
</dbReference>
<dbReference type="PANTHER" id="PTHR12592">
    <property type="entry name" value="ATP-DEPENDENT (S)-NAD(P)H-HYDRATE DEHYDRATASE FAMILY MEMBER"/>
    <property type="match status" value="1"/>
</dbReference>
<dbReference type="PROSITE" id="PS51385">
    <property type="entry name" value="YJEF_N"/>
    <property type="match status" value="1"/>
</dbReference>
<dbReference type="GO" id="GO:0052856">
    <property type="term" value="F:NAD(P)HX epimerase activity"/>
    <property type="evidence" value="ECO:0007669"/>
    <property type="project" value="UniProtKB-UniRule"/>
</dbReference>
<dbReference type="EC" id="4.2.1.136" evidence="19"/>
<dbReference type="InterPro" id="IPR030677">
    <property type="entry name" value="Nnr"/>
</dbReference>
<evidence type="ECO:0000256" key="14">
    <source>
        <dbReference type="ARBA" id="ARBA00025153"/>
    </source>
</evidence>
<dbReference type="AlphaFoldDB" id="A0A6N2SL21"/>
<keyword evidence="6 17" id="KW-0547">Nucleotide-binding</keyword>
<keyword evidence="8 17" id="KW-0521">NADP</keyword>
<evidence type="ECO:0000256" key="7">
    <source>
        <dbReference type="ARBA" id="ARBA00022840"/>
    </source>
</evidence>
<comment type="catalytic activity">
    <reaction evidence="2 18 19">
        <text>(6R)-NADPHX = (6S)-NADPHX</text>
        <dbReference type="Rhea" id="RHEA:32227"/>
        <dbReference type="ChEBI" id="CHEBI:64076"/>
        <dbReference type="ChEBI" id="CHEBI:64077"/>
        <dbReference type="EC" id="5.1.99.6"/>
    </reaction>
</comment>
<comment type="subunit">
    <text evidence="17">Homotetramer.</text>
</comment>
<evidence type="ECO:0000256" key="9">
    <source>
        <dbReference type="ARBA" id="ARBA00022958"/>
    </source>
</evidence>
<comment type="similarity">
    <text evidence="3 19">In the N-terminal section; belongs to the NnrE/AIBP family.</text>
</comment>
<dbReference type="GO" id="GO:0052855">
    <property type="term" value="F:ADP-dependent NAD(P)H-hydrate dehydratase activity"/>
    <property type="evidence" value="ECO:0007669"/>
    <property type="project" value="UniProtKB-UniRule"/>
</dbReference>
<dbReference type="PANTHER" id="PTHR12592:SF0">
    <property type="entry name" value="ATP-DEPENDENT (S)-NAD(P)H-HYDRATE DEHYDRATASE"/>
    <property type="match status" value="1"/>
</dbReference>
<proteinExistence type="inferred from homology"/>
<feature type="binding site" evidence="17">
    <location>
        <begin position="407"/>
        <end position="411"/>
    </location>
    <ligand>
        <name>AMP</name>
        <dbReference type="ChEBI" id="CHEBI:456215"/>
    </ligand>
</feature>
<feature type="domain" description="YjeF N-terminal" evidence="21">
    <location>
        <begin position="10"/>
        <end position="213"/>
    </location>
</feature>
<dbReference type="HAMAP" id="MF_01966">
    <property type="entry name" value="NADHX_epimerase"/>
    <property type="match status" value="1"/>
</dbReference>
<feature type="binding site" evidence="17">
    <location>
        <position position="370"/>
    </location>
    <ligand>
        <name>(6S)-NADPHX</name>
        <dbReference type="ChEBI" id="CHEBI:64076"/>
    </ligand>
</feature>
<organism evidence="22">
    <name type="scientific">Blautia glucerasea</name>
    <dbReference type="NCBI Taxonomy" id="536633"/>
    <lineage>
        <taxon>Bacteria</taxon>
        <taxon>Bacillati</taxon>
        <taxon>Bacillota</taxon>
        <taxon>Clostridia</taxon>
        <taxon>Lachnospirales</taxon>
        <taxon>Lachnospiraceae</taxon>
        <taxon>Blautia</taxon>
    </lineage>
</organism>
<feature type="binding site" evidence="17">
    <location>
        <position position="437"/>
    </location>
    <ligand>
        <name>(6S)-NADPHX</name>
        <dbReference type="ChEBI" id="CHEBI:64076"/>
    </ligand>
</feature>
<dbReference type="NCBIfam" id="TIGR00197">
    <property type="entry name" value="yjeF_nterm"/>
    <property type="match status" value="1"/>
</dbReference>
<feature type="binding site" evidence="18">
    <location>
        <position position="159"/>
    </location>
    <ligand>
        <name>K(+)</name>
        <dbReference type="ChEBI" id="CHEBI:29103"/>
    </ligand>
</feature>
<dbReference type="InterPro" id="IPR000631">
    <property type="entry name" value="CARKD"/>
</dbReference>
<dbReference type="InterPro" id="IPR017953">
    <property type="entry name" value="Carbohydrate_kinase_pred_CS"/>
</dbReference>
<dbReference type="Pfam" id="PF03853">
    <property type="entry name" value="YjeF_N"/>
    <property type="match status" value="1"/>
</dbReference>
<feature type="binding site" evidence="18">
    <location>
        <begin position="61"/>
        <end position="65"/>
    </location>
    <ligand>
        <name>(6S)-NADPHX</name>
        <dbReference type="ChEBI" id="CHEBI:64076"/>
    </ligand>
</feature>
<dbReference type="SUPFAM" id="SSF64153">
    <property type="entry name" value="YjeF N-terminal domain-like"/>
    <property type="match status" value="1"/>
</dbReference>
<dbReference type="RefSeq" id="WP_156353526.1">
    <property type="nucleotide sequence ID" value="NZ_CACRST010000010.1"/>
</dbReference>
<comment type="function">
    <text evidence="14 19">Bifunctional enzyme that catalyzes the epimerization of the S- and R-forms of NAD(P)HX and the dehydration of the S-form of NAD(P)HX at the expense of ADP, which is converted to AMP. This allows the repair of both epimers of NAD(P)HX, a damaged form of NAD(P)H that is a result of enzymatic or heat-dependent hydration.</text>
</comment>
<feature type="binding site" evidence="17">
    <location>
        <position position="436"/>
    </location>
    <ligand>
        <name>AMP</name>
        <dbReference type="ChEBI" id="CHEBI:456215"/>
    </ligand>
</feature>
<evidence type="ECO:0000259" key="21">
    <source>
        <dbReference type="PROSITE" id="PS51385"/>
    </source>
</evidence>
<feature type="domain" description="YjeF C-terminal" evidence="20">
    <location>
        <begin position="220"/>
        <end position="503"/>
    </location>
</feature>
<dbReference type="PROSITE" id="PS51383">
    <property type="entry name" value="YJEF_C_3"/>
    <property type="match status" value="1"/>
</dbReference>
<feature type="binding site" evidence="17">
    <location>
        <position position="255"/>
    </location>
    <ligand>
        <name>(6S)-NADPHX</name>
        <dbReference type="ChEBI" id="CHEBI:64076"/>
    </ligand>
</feature>
<evidence type="ECO:0000256" key="3">
    <source>
        <dbReference type="ARBA" id="ARBA00006001"/>
    </source>
</evidence>
<evidence type="ECO:0000256" key="11">
    <source>
        <dbReference type="ARBA" id="ARBA00023235"/>
    </source>
</evidence>
<keyword evidence="13" id="KW-0511">Multifunctional enzyme</keyword>
<comment type="cofactor">
    <cofactor evidence="18 19">
        <name>K(+)</name>
        <dbReference type="ChEBI" id="CHEBI:29103"/>
    </cofactor>
    <text evidence="18 19">Binds 1 potassium ion per subunit.</text>
</comment>
<keyword evidence="11 18" id="KW-0413">Isomerase</keyword>
<dbReference type="Gene3D" id="3.40.50.10260">
    <property type="entry name" value="YjeF N-terminal domain"/>
    <property type="match status" value="1"/>
</dbReference>
<evidence type="ECO:0000256" key="10">
    <source>
        <dbReference type="ARBA" id="ARBA00023027"/>
    </source>
</evidence>
<evidence type="ECO:0000313" key="22">
    <source>
        <dbReference type="EMBL" id="VYS93826.1"/>
    </source>
</evidence>
<comment type="similarity">
    <text evidence="17">Belongs to the NnrD/CARKD family.</text>
</comment>
<feature type="binding site" evidence="18">
    <location>
        <position position="62"/>
    </location>
    <ligand>
        <name>K(+)</name>
        <dbReference type="ChEBI" id="CHEBI:29103"/>
    </ligand>
</feature>
<dbReference type="EMBL" id="CACRST010000010">
    <property type="protein sequence ID" value="VYS93826.1"/>
    <property type="molecule type" value="Genomic_DNA"/>
</dbReference>
<evidence type="ECO:0000256" key="1">
    <source>
        <dbReference type="ARBA" id="ARBA00000013"/>
    </source>
</evidence>
<comment type="function">
    <text evidence="17">Catalyzes the dehydration of the S-form of NAD(P)HX at the expense of ADP, which is converted to AMP. Together with NAD(P)HX epimerase, which catalyzes the epimerization of the S- and R-forms, the enzyme allows the repair of both epimers of NAD(P)HX, a damaged form of NAD(P)H that is a result of enzymatic or heat-dependent hydration.</text>
</comment>
<evidence type="ECO:0000256" key="4">
    <source>
        <dbReference type="ARBA" id="ARBA00009524"/>
    </source>
</evidence>
<feature type="binding site" evidence="18">
    <location>
        <position position="156"/>
    </location>
    <ligand>
        <name>(6S)-NADPHX</name>
        <dbReference type="ChEBI" id="CHEBI:64076"/>
    </ligand>
</feature>
<reference evidence="22" key="1">
    <citation type="submission" date="2019-11" db="EMBL/GenBank/DDBJ databases">
        <authorList>
            <person name="Feng L."/>
        </authorList>
    </citation>
    <scope>NUCLEOTIDE SEQUENCE</scope>
    <source>
        <strain evidence="22">BgluceraseaLFYP119</strain>
    </source>
</reference>